<evidence type="ECO:0000256" key="1">
    <source>
        <dbReference type="ARBA" id="ARBA00023002"/>
    </source>
</evidence>
<dbReference type="PROSITE" id="PS51387">
    <property type="entry name" value="FAD_PCMH"/>
    <property type="match status" value="1"/>
</dbReference>
<dbReference type="Gene3D" id="3.30.70.2530">
    <property type="match status" value="1"/>
</dbReference>
<gene>
    <name evidence="3" type="ORF">NUH29_02075</name>
</gene>
<organism evidence="3 4">
    <name type="scientific">Protaetiibacter mangrovi</name>
    <dbReference type="NCBI Taxonomy" id="2970926"/>
    <lineage>
        <taxon>Bacteria</taxon>
        <taxon>Bacillati</taxon>
        <taxon>Actinomycetota</taxon>
        <taxon>Actinomycetes</taxon>
        <taxon>Micrococcales</taxon>
        <taxon>Microbacteriaceae</taxon>
        <taxon>Protaetiibacter</taxon>
    </lineage>
</organism>
<accession>A0ABT1ZCC0</accession>
<dbReference type="Gene3D" id="3.30.70.2520">
    <property type="match status" value="1"/>
</dbReference>
<evidence type="ECO:0000259" key="2">
    <source>
        <dbReference type="PROSITE" id="PS51387"/>
    </source>
</evidence>
<reference evidence="3 4" key="1">
    <citation type="submission" date="2022-08" db="EMBL/GenBank/DDBJ databases">
        <authorList>
            <person name="Li F."/>
        </authorList>
    </citation>
    <scope>NUCLEOTIDE SEQUENCE [LARGE SCALE GENOMIC DNA]</scope>
    <source>
        <strain evidence="3 4">10F1B-8-1</strain>
    </source>
</reference>
<sequence length="419" mass="44602">MGEVNWAGNVTFAGAVVTPASVAEVQRLVSAAEPGGLRPLGTRHSFSSIADTPGILVSSGGLADVSAVRISPDRVTVSVPAGIRYGELARALEQEGLALANLASLPHISVAGAVATGTHGSGVTNGSLATAVGAIEFVDGTGEVVTLRRGDADFAGSVVALGALGVVTRLELDVEPSFEVAQTVYRDLPFEETLEAFDEVVALGYSVSMFTTWRDPDTIDQLWVKRRTDRDAPAPASVLGAAPSRLEMHPIAGVDPVHCTAQLGAAGRWLDRLPHFRLEFTPSNGAELQSEYLVPRANARAALGAVHELATDIAPLLQVTEIREVAADELWLSGAFGHDAVALHFTWHPRQREVDALLPRIEDRLLPLGARPHWGKRFTAGATALAALYPRLDDFRELAHRHDPRGVFVNDFLRDTVGL</sequence>
<proteinExistence type="predicted"/>
<dbReference type="Pfam" id="PF04030">
    <property type="entry name" value="ALO"/>
    <property type="match status" value="1"/>
</dbReference>
<feature type="domain" description="FAD-binding PCMH-type" evidence="2">
    <location>
        <begin position="9"/>
        <end position="177"/>
    </location>
</feature>
<protein>
    <submittedName>
        <fullName evidence="3">FAD-binding protein</fullName>
    </submittedName>
</protein>
<dbReference type="Gene3D" id="1.10.45.10">
    <property type="entry name" value="Vanillyl-alcohol Oxidase, Chain A, domain 4"/>
    <property type="match status" value="1"/>
</dbReference>
<dbReference type="PANTHER" id="PTHR43762:SF1">
    <property type="entry name" value="D-ARABINONO-1,4-LACTONE OXIDASE"/>
    <property type="match status" value="1"/>
</dbReference>
<dbReference type="PIRSF" id="PIRSF000136">
    <property type="entry name" value="LGO_GLO"/>
    <property type="match status" value="1"/>
</dbReference>
<dbReference type="InterPro" id="IPR007173">
    <property type="entry name" value="ALO_C"/>
</dbReference>
<dbReference type="InterPro" id="IPR010031">
    <property type="entry name" value="FAD_lactone_oxidase-like"/>
</dbReference>
<dbReference type="RefSeq" id="WP_258797235.1">
    <property type="nucleotide sequence ID" value="NZ_JANTHX010000003.1"/>
</dbReference>
<dbReference type="InterPro" id="IPR016167">
    <property type="entry name" value="FAD-bd_PCMH_sub1"/>
</dbReference>
<dbReference type="SUPFAM" id="SSF56176">
    <property type="entry name" value="FAD-binding/transporter-associated domain-like"/>
    <property type="match status" value="1"/>
</dbReference>
<evidence type="ECO:0000313" key="3">
    <source>
        <dbReference type="EMBL" id="MCS0498334.1"/>
    </source>
</evidence>
<dbReference type="EMBL" id="JANTHX010000003">
    <property type="protein sequence ID" value="MCS0498334.1"/>
    <property type="molecule type" value="Genomic_DNA"/>
</dbReference>
<dbReference type="InterPro" id="IPR036318">
    <property type="entry name" value="FAD-bd_PCMH-like_sf"/>
</dbReference>
<dbReference type="Proteomes" id="UP001205337">
    <property type="component" value="Unassembled WGS sequence"/>
</dbReference>
<dbReference type="Pfam" id="PF01565">
    <property type="entry name" value="FAD_binding_4"/>
    <property type="match status" value="1"/>
</dbReference>
<comment type="caution">
    <text evidence="3">The sequence shown here is derived from an EMBL/GenBank/DDBJ whole genome shotgun (WGS) entry which is preliminary data.</text>
</comment>
<evidence type="ECO:0000313" key="4">
    <source>
        <dbReference type="Proteomes" id="UP001205337"/>
    </source>
</evidence>
<dbReference type="InterPro" id="IPR016171">
    <property type="entry name" value="Vanillyl_alc_oxidase_C-sub2"/>
</dbReference>
<keyword evidence="4" id="KW-1185">Reference proteome</keyword>
<dbReference type="InterPro" id="IPR006094">
    <property type="entry name" value="Oxid_FAD_bind_N"/>
</dbReference>
<dbReference type="InterPro" id="IPR016169">
    <property type="entry name" value="FAD-bd_PCMH_sub2"/>
</dbReference>
<dbReference type="PANTHER" id="PTHR43762">
    <property type="entry name" value="L-GULONOLACTONE OXIDASE"/>
    <property type="match status" value="1"/>
</dbReference>
<keyword evidence="1" id="KW-0560">Oxidoreductase</keyword>
<dbReference type="InterPro" id="IPR016166">
    <property type="entry name" value="FAD-bd_PCMH"/>
</dbReference>
<dbReference type="Gene3D" id="3.30.465.10">
    <property type="match status" value="1"/>
</dbReference>
<name>A0ABT1ZCC0_9MICO</name>
<dbReference type="Gene3D" id="3.30.43.10">
    <property type="entry name" value="Uridine Diphospho-n-acetylenolpyruvylglucosamine Reductase, domain 2"/>
    <property type="match status" value="1"/>
</dbReference>